<dbReference type="EMBL" id="ML121557">
    <property type="protein sequence ID" value="RPB21741.1"/>
    <property type="molecule type" value="Genomic_DNA"/>
</dbReference>
<proteinExistence type="predicted"/>
<reference evidence="1 3" key="1">
    <citation type="journal article" date="2018" name="Nat. Ecol. Evol.">
        <title>Pezizomycetes genomes reveal the molecular basis of ectomycorrhizal truffle lifestyle.</title>
        <authorList>
            <person name="Murat C."/>
            <person name="Payen T."/>
            <person name="Noel B."/>
            <person name="Kuo A."/>
            <person name="Morin E."/>
            <person name="Chen J."/>
            <person name="Kohler A."/>
            <person name="Krizsan K."/>
            <person name="Balestrini R."/>
            <person name="Da Silva C."/>
            <person name="Montanini B."/>
            <person name="Hainaut M."/>
            <person name="Levati E."/>
            <person name="Barry K.W."/>
            <person name="Belfiori B."/>
            <person name="Cichocki N."/>
            <person name="Clum A."/>
            <person name="Dockter R.B."/>
            <person name="Fauchery L."/>
            <person name="Guy J."/>
            <person name="Iotti M."/>
            <person name="Le Tacon F."/>
            <person name="Lindquist E.A."/>
            <person name="Lipzen A."/>
            <person name="Malagnac F."/>
            <person name="Mello A."/>
            <person name="Molinier V."/>
            <person name="Miyauchi S."/>
            <person name="Poulain J."/>
            <person name="Riccioni C."/>
            <person name="Rubini A."/>
            <person name="Sitrit Y."/>
            <person name="Splivallo R."/>
            <person name="Traeger S."/>
            <person name="Wang M."/>
            <person name="Zifcakova L."/>
            <person name="Wipf D."/>
            <person name="Zambonelli A."/>
            <person name="Paolocci F."/>
            <person name="Nowrousian M."/>
            <person name="Ottonello S."/>
            <person name="Baldrian P."/>
            <person name="Spatafora J.W."/>
            <person name="Henrissat B."/>
            <person name="Nagy L.G."/>
            <person name="Aury J.M."/>
            <person name="Wincker P."/>
            <person name="Grigoriev I.V."/>
            <person name="Bonfante P."/>
            <person name="Martin F.M."/>
        </authorList>
    </citation>
    <scope>NUCLEOTIDE SEQUENCE [LARGE SCALE GENOMIC DNA]</scope>
    <source>
        <strain evidence="1 3">ATCC MYA-4762</strain>
    </source>
</reference>
<evidence type="ECO:0000313" key="1">
    <source>
        <dbReference type="EMBL" id="RPB17958.1"/>
    </source>
</evidence>
<evidence type="ECO:0000313" key="2">
    <source>
        <dbReference type="EMBL" id="RPB21741.1"/>
    </source>
</evidence>
<dbReference type="EMBL" id="ML121811">
    <property type="protein sequence ID" value="RPB17958.1"/>
    <property type="molecule type" value="Genomic_DNA"/>
</dbReference>
<protein>
    <submittedName>
        <fullName evidence="1">Uncharacterized protein</fullName>
    </submittedName>
</protein>
<sequence length="115" mass="13016">MLWYLPTYQSLSLEVSRWRSATQWHRAEPGAVRLRAAVSFGCSLVRVGVNGYNNEELVRYCTCTGTGYVTVLRWLVMPGAGILRWPRSLGVPEGPGPRPRPSPNSRRIHTRFLSM</sequence>
<evidence type="ECO:0000313" key="3">
    <source>
        <dbReference type="Proteomes" id="UP000267821"/>
    </source>
</evidence>
<organism evidence="1 3">
    <name type="scientific">Terfezia boudieri ATCC MYA-4762</name>
    <dbReference type="NCBI Taxonomy" id="1051890"/>
    <lineage>
        <taxon>Eukaryota</taxon>
        <taxon>Fungi</taxon>
        <taxon>Dikarya</taxon>
        <taxon>Ascomycota</taxon>
        <taxon>Pezizomycotina</taxon>
        <taxon>Pezizomycetes</taxon>
        <taxon>Pezizales</taxon>
        <taxon>Pezizaceae</taxon>
        <taxon>Terfezia</taxon>
    </lineage>
</organism>
<gene>
    <name evidence="2" type="ORF">L211DRAFT_840366</name>
    <name evidence="1" type="ORF">L211DRAFT_844204</name>
</gene>
<accession>A0A3N4L872</accession>
<dbReference type="AlphaFoldDB" id="A0A3N4L872"/>
<dbReference type="Proteomes" id="UP000267821">
    <property type="component" value="Unassembled WGS sequence"/>
</dbReference>
<keyword evidence="3" id="KW-1185">Reference proteome</keyword>
<name>A0A3N4L872_9PEZI</name>